<name>A0A2P2R3N7_RHIMU</name>
<organism evidence="1">
    <name type="scientific">Rhizophora mucronata</name>
    <name type="common">Asiatic mangrove</name>
    <dbReference type="NCBI Taxonomy" id="61149"/>
    <lineage>
        <taxon>Eukaryota</taxon>
        <taxon>Viridiplantae</taxon>
        <taxon>Streptophyta</taxon>
        <taxon>Embryophyta</taxon>
        <taxon>Tracheophyta</taxon>
        <taxon>Spermatophyta</taxon>
        <taxon>Magnoliopsida</taxon>
        <taxon>eudicotyledons</taxon>
        <taxon>Gunneridae</taxon>
        <taxon>Pentapetalae</taxon>
        <taxon>rosids</taxon>
        <taxon>fabids</taxon>
        <taxon>Malpighiales</taxon>
        <taxon>Rhizophoraceae</taxon>
        <taxon>Rhizophora</taxon>
    </lineage>
</organism>
<protein>
    <submittedName>
        <fullName evidence="1">Uncharacterized protein</fullName>
    </submittedName>
</protein>
<sequence>MALLYCFQTRFLMLELEKAVPNSTKRNYTQQ</sequence>
<dbReference type="AlphaFoldDB" id="A0A2P2R3N7"/>
<dbReference type="EMBL" id="GGEC01093351">
    <property type="protein sequence ID" value="MBX73835.1"/>
    <property type="molecule type" value="Transcribed_RNA"/>
</dbReference>
<accession>A0A2P2R3N7</accession>
<reference evidence="1" key="1">
    <citation type="submission" date="2018-02" db="EMBL/GenBank/DDBJ databases">
        <title>Rhizophora mucronata_Transcriptome.</title>
        <authorList>
            <person name="Meera S.P."/>
            <person name="Sreeshan A."/>
            <person name="Augustine A."/>
        </authorList>
    </citation>
    <scope>NUCLEOTIDE SEQUENCE</scope>
    <source>
        <tissue evidence="1">Leaf</tissue>
    </source>
</reference>
<evidence type="ECO:0000313" key="1">
    <source>
        <dbReference type="EMBL" id="MBX73835.1"/>
    </source>
</evidence>
<proteinExistence type="predicted"/>